<gene>
    <name evidence="1" type="ORF">METZ01_LOCUS10823</name>
</gene>
<protein>
    <submittedName>
        <fullName evidence="1">Uncharacterized protein</fullName>
    </submittedName>
</protein>
<accession>A0A381NUM9</accession>
<organism evidence="1">
    <name type="scientific">marine metagenome</name>
    <dbReference type="NCBI Taxonomy" id="408172"/>
    <lineage>
        <taxon>unclassified sequences</taxon>
        <taxon>metagenomes</taxon>
        <taxon>ecological metagenomes</taxon>
    </lineage>
</organism>
<sequence>VINSINPEITMMIASQSITFRLENRAIIRRKINIALPPRMSIQGSFSLLWFILLSNQLPKANFILSQFTSIT</sequence>
<dbReference type="EMBL" id="UINC01000590">
    <property type="protein sequence ID" value="SUZ57969.1"/>
    <property type="molecule type" value="Genomic_DNA"/>
</dbReference>
<name>A0A381NUM9_9ZZZZ</name>
<feature type="non-terminal residue" evidence="1">
    <location>
        <position position="1"/>
    </location>
</feature>
<proteinExistence type="predicted"/>
<dbReference type="AlphaFoldDB" id="A0A381NUM9"/>
<evidence type="ECO:0000313" key="1">
    <source>
        <dbReference type="EMBL" id="SUZ57969.1"/>
    </source>
</evidence>
<reference evidence="1" key="1">
    <citation type="submission" date="2018-05" db="EMBL/GenBank/DDBJ databases">
        <authorList>
            <person name="Lanie J.A."/>
            <person name="Ng W.-L."/>
            <person name="Kazmierczak K.M."/>
            <person name="Andrzejewski T.M."/>
            <person name="Davidsen T.M."/>
            <person name="Wayne K.J."/>
            <person name="Tettelin H."/>
            <person name="Glass J.I."/>
            <person name="Rusch D."/>
            <person name="Podicherti R."/>
            <person name="Tsui H.-C.T."/>
            <person name="Winkler M.E."/>
        </authorList>
    </citation>
    <scope>NUCLEOTIDE SEQUENCE</scope>
</reference>